<dbReference type="EMBL" id="JAUJRV010000029">
    <property type="protein sequence ID" value="MDN7798324.1"/>
    <property type="molecule type" value="Genomic_DNA"/>
</dbReference>
<accession>A0AAW7T9Q4</accession>
<organism evidence="1 2">
    <name type="scientific">Burkholderia vietnamiensis</name>
    <dbReference type="NCBI Taxonomy" id="60552"/>
    <lineage>
        <taxon>Bacteria</taxon>
        <taxon>Pseudomonadati</taxon>
        <taxon>Pseudomonadota</taxon>
        <taxon>Betaproteobacteria</taxon>
        <taxon>Burkholderiales</taxon>
        <taxon>Burkholderiaceae</taxon>
        <taxon>Burkholderia</taxon>
        <taxon>Burkholderia cepacia complex</taxon>
    </lineage>
</organism>
<proteinExistence type="predicted"/>
<sequence length="136" mass="15303">MNTIHFFTVTDPNLNLAEIDEWIFAQDLDSFRLTTYSHMVTDSGHTHSVSYTSYGLGYASAITSYANMKMSGPIGAVYSGIDSNETFVFKDSEAATLFKLQYGDGCDHKVEERKDCARNYGNDFTNWIYKIGSKEC</sequence>
<dbReference type="AlphaFoldDB" id="A0AAW7T9Q4"/>
<evidence type="ECO:0000313" key="1">
    <source>
        <dbReference type="EMBL" id="MDN7798324.1"/>
    </source>
</evidence>
<name>A0AAW7T9Q4_BURVI</name>
<comment type="caution">
    <text evidence="1">The sequence shown here is derived from an EMBL/GenBank/DDBJ whole genome shotgun (WGS) entry which is preliminary data.</text>
</comment>
<evidence type="ECO:0000313" key="2">
    <source>
        <dbReference type="Proteomes" id="UP001171620"/>
    </source>
</evidence>
<gene>
    <name evidence="1" type="ORF">QZM33_25620</name>
</gene>
<dbReference type="RefSeq" id="WP_146123440.1">
    <property type="nucleotide sequence ID" value="NZ_JAUJRV010000029.1"/>
</dbReference>
<protein>
    <submittedName>
        <fullName evidence="1">Uncharacterized protein</fullName>
    </submittedName>
</protein>
<reference evidence="1" key="1">
    <citation type="submission" date="2023-07" db="EMBL/GenBank/DDBJ databases">
        <title>A collection of bacterial strains from the Burkholderia cepacia Research Laboratory and Repository.</title>
        <authorList>
            <person name="Lipuma J."/>
            <person name="Spilker T."/>
            <person name="Caverly L."/>
        </authorList>
    </citation>
    <scope>NUCLEOTIDE SEQUENCE</scope>
    <source>
        <strain evidence="1">AU44268</strain>
    </source>
</reference>
<dbReference type="Proteomes" id="UP001171620">
    <property type="component" value="Unassembled WGS sequence"/>
</dbReference>